<dbReference type="PANTHER" id="PTHR38447:SF1">
    <property type="entry name" value="RNA POLYMERASE-BINDING TRANSCRIPTION FACTOR CARD"/>
    <property type="match status" value="1"/>
</dbReference>
<reference evidence="2 3" key="1">
    <citation type="submission" date="2018-06" db="EMBL/GenBank/DDBJ databases">
        <title>Genomic Encyclopedia of Type Strains, Phase IV (KMG-IV): sequencing the most valuable type-strain genomes for metagenomic binning, comparative biology and taxonomic classification.</title>
        <authorList>
            <person name="Goeker M."/>
        </authorList>
    </citation>
    <scope>NUCLEOTIDE SEQUENCE [LARGE SCALE GENOMIC DNA]</scope>
    <source>
        <strain evidence="2 3">DSM 5</strain>
    </source>
</reference>
<keyword evidence="3" id="KW-1185">Reference proteome</keyword>
<protein>
    <submittedName>
        <fullName evidence="2">CarD family transcriptional regulator</fullName>
    </submittedName>
</protein>
<comment type="caution">
    <text evidence="2">The sequence shown here is derived from an EMBL/GenBank/DDBJ whole genome shotgun (WGS) entry which is preliminary data.</text>
</comment>
<evidence type="ECO:0000259" key="1">
    <source>
        <dbReference type="SMART" id="SM01058"/>
    </source>
</evidence>
<dbReference type="Gene3D" id="2.40.10.170">
    <property type="match status" value="1"/>
</dbReference>
<dbReference type="InterPro" id="IPR003711">
    <property type="entry name" value="CarD-like/TRCF_RID"/>
</dbReference>
<evidence type="ECO:0000313" key="3">
    <source>
        <dbReference type="Proteomes" id="UP000248646"/>
    </source>
</evidence>
<dbReference type="PANTHER" id="PTHR38447">
    <property type="entry name" value="TRANSCRIPTION FACTOR YDEB-RELATED"/>
    <property type="match status" value="1"/>
</dbReference>
<dbReference type="Proteomes" id="UP000248646">
    <property type="component" value="Unassembled WGS sequence"/>
</dbReference>
<dbReference type="InterPro" id="IPR042215">
    <property type="entry name" value="CarD-like_C"/>
</dbReference>
<sequence length="171" mass="19681">MFNVGDLIMYSTHGICQIDEVCEKTYLDVTKIYYVLHPLNNNKLKISTPVDNDKVMMLEIMDKERAETILESFKLPGIEWIENNKERNKVYSDIVNSGNREEISKILSTLKQKSQEAIDDKVKFVDQDKALLTSLQNILFSELAYSLGVSTDSIFETVDNYINIQKENTTD</sequence>
<dbReference type="SMART" id="SM01058">
    <property type="entry name" value="CarD_TRCF"/>
    <property type="match status" value="1"/>
</dbReference>
<dbReference type="RefSeq" id="WP_111439682.1">
    <property type="nucleotide sequence ID" value="NZ_QKZI01000004.1"/>
</dbReference>
<dbReference type="EMBL" id="QKZI01000004">
    <property type="protein sequence ID" value="PZX04535.1"/>
    <property type="molecule type" value="Genomic_DNA"/>
</dbReference>
<dbReference type="OrthoDB" id="9786074at2"/>
<dbReference type="SUPFAM" id="SSF141259">
    <property type="entry name" value="CarD-like"/>
    <property type="match status" value="1"/>
</dbReference>
<gene>
    <name evidence="2" type="ORF">C7437_10447</name>
</gene>
<dbReference type="GO" id="GO:0009303">
    <property type="term" value="P:rRNA transcription"/>
    <property type="evidence" value="ECO:0007669"/>
    <property type="project" value="TreeGrafter"/>
</dbReference>
<dbReference type="InterPro" id="IPR052531">
    <property type="entry name" value="CarD-like_regulator"/>
</dbReference>
<dbReference type="Pfam" id="PF02559">
    <property type="entry name" value="CarD_TRCF_RID"/>
    <property type="match status" value="1"/>
</dbReference>
<accession>A0A2W7ME33</accession>
<evidence type="ECO:0000313" key="2">
    <source>
        <dbReference type="EMBL" id="PZX04535.1"/>
    </source>
</evidence>
<organism evidence="2 3">
    <name type="scientific">Psychrobacillus insolitus</name>
    <dbReference type="NCBI Taxonomy" id="1461"/>
    <lineage>
        <taxon>Bacteria</taxon>
        <taxon>Bacillati</taxon>
        <taxon>Bacillota</taxon>
        <taxon>Bacilli</taxon>
        <taxon>Bacillales</taxon>
        <taxon>Bacillaceae</taxon>
        <taxon>Psychrobacillus</taxon>
    </lineage>
</organism>
<dbReference type="AlphaFoldDB" id="A0A2W7ME33"/>
<dbReference type="Gene3D" id="1.20.58.1290">
    <property type="entry name" value="CarD-like, C-terminal domain"/>
    <property type="match status" value="1"/>
</dbReference>
<dbReference type="InterPro" id="IPR036101">
    <property type="entry name" value="CarD-like/TRCF_RID_sf"/>
</dbReference>
<name>A0A2W7ME33_9BACI</name>
<feature type="domain" description="CarD-like/TRCF RNAP-interacting" evidence="1">
    <location>
        <begin position="1"/>
        <end position="111"/>
    </location>
</feature>
<proteinExistence type="predicted"/>